<reference evidence="19" key="1">
    <citation type="submission" date="2019-12" db="EMBL/GenBank/DDBJ databases">
        <title>Genome sequencing and annotation of Brassica cretica.</title>
        <authorList>
            <person name="Studholme D.J."/>
            <person name="Sarris P.F."/>
        </authorList>
    </citation>
    <scope>NUCLEOTIDE SEQUENCE</scope>
    <source>
        <strain evidence="19">PFS-102/07</strain>
        <tissue evidence="19">Leaf</tissue>
    </source>
</reference>
<dbReference type="SUPFAM" id="SSF57903">
    <property type="entry name" value="FYVE/PHD zinc finger"/>
    <property type="match status" value="1"/>
</dbReference>
<evidence type="ECO:0000256" key="2">
    <source>
        <dbReference type="ARBA" id="ARBA00004123"/>
    </source>
</evidence>
<dbReference type="GO" id="GO:0003713">
    <property type="term" value="F:transcription coactivator activity"/>
    <property type="evidence" value="ECO:0007669"/>
    <property type="project" value="TreeGrafter"/>
</dbReference>
<keyword evidence="9" id="KW-0805">Transcription regulation</keyword>
<evidence type="ECO:0000256" key="5">
    <source>
        <dbReference type="ARBA" id="ARBA00022723"/>
    </source>
</evidence>
<proteinExistence type="predicted"/>
<dbReference type="GO" id="GO:0004402">
    <property type="term" value="F:histone acetyltransferase activity"/>
    <property type="evidence" value="ECO:0007669"/>
    <property type="project" value="InterPro"/>
</dbReference>
<evidence type="ECO:0000259" key="17">
    <source>
        <dbReference type="PROSITE" id="PS50135"/>
    </source>
</evidence>
<evidence type="ECO:0000256" key="10">
    <source>
        <dbReference type="ARBA" id="ARBA00023159"/>
    </source>
</evidence>
<keyword evidence="11" id="KW-0804">Transcription</keyword>
<dbReference type="Gene3D" id="3.30.40.10">
    <property type="entry name" value="Zinc/RING finger domain, C3HC4 (zinc finger)"/>
    <property type="match status" value="1"/>
</dbReference>
<sequence length="678" mass="77177">MDTDPRMENNSEAMHSQPSERLQFSQFQNQYQNSGEDCYADAQHLSVASQSDICTSLPQNSRQVQQMLHPQNIGSDSNGMSSQQNVQEDLRQRITGMNEAQPNNLTEGSAVGQNHTSATVSSSHSLQNPIGTMRRTDPKFRNQQKWLLFLLHARTCNPPGGKCTDRNCLTVRKLWSHMNSCVEPLCLYPRCPRTKLLISHYKNCKDLRCPVCMTVKTYRQRQVNPCAQTRLENESSGVNRAVVSNDSLCATAGAVTGSLGCDGTLDNLQPSSKRLKWVQCDKCEAWQHQICALFNGRRDDGGQAEYTCPHCYITEVEKNERKPLLQNAVLGAKDLPKTILSDHIEQRLFKRLEQERTERARAQGKNYDEVPTAESLVVRVVLSVDKKLEVKSRFLEIFRKDNFPTEFPYKSKVVLLFQKIEGVEVCLFGMYVQEFGSECSSPNERRVYLSYLDSVKYFRPEIKSASGEALRTFVYQEILIGYLEYCKLRGFTSCYIWACPPLKGEDYILYCHPEIQKTPKSDKLREWYLAMLRKAAKEGIVAETTNLYDHFFLQTGECRAKVTAARLPYFDGDYWPGAAEDIIHQMGQEDDGRKGNKKGILKKPITKRALKACGQSDLSGNMSKDLLLMQKLGETIHPMKEDFIMVHLQHCCKHCCALMVTGNRWVCSQCKDFQLCDG</sequence>
<dbReference type="InterPro" id="IPR001965">
    <property type="entry name" value="Znf_PHD"/>
</dbReference>
<dbReference type="InterPro" id="IPR000197">
    <property type="entry name" value="Znf_TAZ"/>
</dbReference>
<evidence type="ECO:0000313" key="19">
    <source>
        <dbReference type="EMBL" id="KAF2590155.1"/>
    </source>
</evidence>
<name>A0A8S9K6V5_BRACR</name>
<organism evidence="19">
    <name type="scientific">Brassica cretica</name>
    <name type="common">Mustard</name>
    <dbReference type="NCBI Taxonomy" id="69181"/>
    <lineage>
        <taxon>Eukaryota</taxon>
        <taxon>Viridiplantae</taxon>
        <taxon>Streptophyta</taxon>
        <taxon>Embryophyta</taxon>
        <taxon>Tracheophyta</taxon>
        <taxon>Spermatophyta</taxon>
        <taxon>Magnoliopsida</taxon>
        <taxon>eudicotyledons</taxon>
        <taxon>Gunneridae</taxon>
        <taxon>Pentapetalae</taxon>
        <taxon>rosids</taxon>
        <taxon>malvids</taxon>
        <taxon>Brassicales</taxon>
        <taxon>Brassicaceae</taxon>
        <taxon>Brassiceae</taxon>
        <taxon>Brassica</taxon>
    </lineage>
</organism>
<comment type="catalytic activity">
    <reaction evidence="14">
        <text>L-lysyl-[protein] + acetyl-CoA = N(6)-acetyl-L-lysyl-[protein] + CoA + H(+)</text>
        <dbReference type="Rhea" id="RHEA:45948"/>
        <dbReference type="Rhea" id="RHEA-COMP:9752"/>
        <dbReference type="Rhea" id="RHEA-COMP:10731"/>
        <dbReference type="ChEBI" id="CHEBI:15378"/>
        <dbReference type="ChEBI" id="CHEBI:29969"/>
        <dbReference type="ChEBI" id="CHEBI:57287"/>
        <dbReference type="ChEBI" id="CHEBI:57288"/>
        <dbReference type="ChEBI" id="CHEBI:61930"/>
        <dbReference type="EC" id="2.3.1.48"/>
    </reaction>
</comment>
<feature type="domain" description="ZZ-type" evidence="17">
    <location>
        <begin position="647"/>
        <end position="678"/>
    </location>
</feature>
<feature type="domain" description="CBP/p300-type HAT" evidence="18">
    <location>
        <begin position="329"/>
        <end position="678"/>
    </location>
</feature>
<dbReference type="PROSITE" id="PS51727">
    <property type="entry name" value="CBP_P300_HAT"/>
    <property type="match status" value="1"/>
</dbReference>
<dbReference type="InterPro" id="IPR011011">
    <property type="entry name" value="Znf_FYVE_PHD"/>
</dbReference>
<dbReference type="GO" id="GO:0005634">
    <property type="term" value="C:nucleus"/>
    <property type="evidence" value="ECO:0007669"/>
    <property type="project" value="UniProtKB-SubCell"/>
</dbReference>
<dbReference type="GO" id="GO:0045944">
    <property type="term" value="P:positive regulation of transcription by RNA polymerase II"/>
    <property type="evidence" value="ECO:0007669"/>
    <property type="project" value="TreeGrafter"/>
</dbReference>
<dbReference type="SUPFAM" id="SSF57933">
    <property type="entry name" value="TAZ domain"/>
    <property type="match status" value="1"/>
</dbReference>
<evidence type="ECO:0000256" key="12">
    <source>
        <dbReference type="ARBA" id="ARBA00023242"/>
    </source>
</evidence>
<keyword evidence="4" id="KW-0808">Transferase</keyword>
<dbReference type="InterPro" id="IPR013178">
    <property type="entry name" value="Histone_AcTrfase_Rtt109/CBP"/>
</dbReference>
<dbReference type="GO" id="GO:0008270">
    <property type="term" value="F:zinc ion binding"/>
    <property type="evidence" value="ECO:0007669"/>
    <property type="project" value="UniProtKB-KW"/>
</dbReference>
<evidence type="ECO:0000256" key="3">
    <source>
        <dbReference type="ARBA" id="ARBA00013184"/>
    </source>
</evidence>
<dbReference type="SMART" id="SM00249">
    <property type="entry name" value="PHD"/>
    <property type="match status" value="1"/>
</dbReference>
<dbReference type="SMART" id="SM00551">
    <property type="entry name" value="ZnF_TAZ"/>
    <property type="match status" value="1"/>
</dbReference>
<comment type="function">
    <text evidence="1">Acetyltransferase enzyme. Acetylates histones, giving a specific tag for transcriptional activation.</text>
</comment>
<dbReference type="InterPro" id="IPR031162">
    <property type="entry name" value="CBP_P300_HAT"/>
</dbReference>
<accession>A0A8S9K6V5</accession>
<comment type="subcellular location">
    <subcellularLocation>
        <location evidence="2">Nucleus</location>
    </subcellularLocation>
</comment>
<evidence type="ECO:0000256" key="8">
    <source>
        <dbReference type="ARBA" id="ARBA00022853"/>
    </source>
</evidence>
<evidence type="ECO:0000256" key="14">
    <source>
        <dbReference type="ARBA" id="ARBA00048017"/>
    </source>
</evidence>
<keyword evidence="6 15" id="KW-0863">Zinc-finger</keyword>
<keyword evidence="7" id="KW-0862">Zinc</keyword>
<keyword evidence="8" id="KW-0156">Chromatin regulator</keyword>
<dbReference type="Pfam" id="PF00628">
    <property type="entry name" value="PHD"/>
    <property type="match status" value="1"/>
</dbReference>
<dbReference type="InterPro" id="IPR035898">
    <property type="entry name" value="TAZ_dom_sf"/>
</dbReference>
<dbReference type="PROSITE" id="PS50135">
    <property type="entry name" value="ZF_ZZ_2"/>
    <property type="match status" value="1"/>
</dbReference>
<feature type="domain" description="TAZ-type" evidence="16">
    <location>
        <begin position="136"/>
        <end position="215"/>
    </location>
</feature>
<dbReference type="Pfam" id="PF08214">
    <property type="entry name" value="HAT_KAT11"/>
    <property type="match status" value="1"/>
</dbReference>
<evidence type="ECO:0000259" key="18">
    <source>
        <dbReference type="PROSITE" id="PS51727"/>
    </source>
</evidence>
<gene>
    <name evidence="19" type="ORF">F2Q70_00040131</name>
</gene>
<dbReference type="PROSITE" id="PS50134">
    <property type="entry name" value="ZF_TAZ"/>
    <property type="match status" value="1"/>
</dbReference>
<evidence type="ECO:0000256" key="6">
    <source>
        <dbReference type="ARBA" id="ARBA00022771"/>
    </source>
</evidence>
<keyword evidence="13" id="KW-0012">Acyltransferase</keyword>
<dbReference type="GO" id="GO:0031490">
    <property type="term" value="F:chromatin DNA binding"/>
    <property type="evidence" value="ECO:0007669"/>
    <property type="project" value="TreeGrafter"/>
</dbReference>
<dbReference type="InterPro" id="IPR013083">
    <property type="entry name" value="Znf_RING/FYVE/PHD"/>
</dbReference>
<evidence type="ECO:0000256" key="7">
    <source>
        <dbReference type="ARBA" id="ARBA00022833"/>
    </source>
</evidence>
<dbReference type="SMART" id="SM01250">
    <property type="entry name" value="KAT11"/>
    <property type="match status" value="1"/>
</dbReference>
<dbReference type="SUPFAM" id="SSF57850">
    <property type="entry name" value="RING/U-box"/>
    <property type="match status" value="1"/>
</dbReference>
<dbReference type="InterPro" id="IPR000433">
    <property type="entry name" value="Znf_ZZ"/>
</dbReference>
<keyword evidence="10" id="KW-0010">Activator</keyword>
<evidence type="ECO:0000256" key="4">
    <source>
        <dbReference type="ARBA" id="ARBA00022679"/>
    </source>
</evidence>
<protein>
    <recommendedName>
        <fullName evidence="3">histone acetyltransferase</fullName>
        <ecNumber evidence="3">2.3.1.48</ecNumber>
    </recommendedName>
</protein>
<dbReference type="PANTHER" id="PTHR13808:SF1">
    <property type="entry name" value="HISTONE ACETYLTRANSFERASE"/>
    <property type="match status" value="1"/>
</dbReference>
<evidence type="ECO:0000256" key="15">
    <source>
        <dbReference type="PROSITE-ProRule" id="PRU00228"/>
    </source>
</evidence>
<keyword evidence="12" id="KW-0539">Nucleus</keyword>
<dbReference type="AlphaFoldDB" id="A0A8S9K6V5"/>
<evidence type="ECO:0000259" key="16">
    <source>
        <dbReference type="PROSITE" id="PS50134"/>
    </source>
</evidence>
<dbReference type="GO" id="GO:0000123">
    <property type="term" value="C:histone acetyltransferase complex"/>
    <property type="evidence" value="ECO:0007669"/>
    <property type="project" value="TreeGrafter"/>
</dbReference>
<dbReference type="InterPro" id="IPR019787">
    <property type="entry name" value="Znf_PHD-finger"/>
</dbReference>
<evidence type="ECO:0000256" key="9">
    <source>
        <dbReference type="ARBA" id="ARBA00023015"/>
    </source>
</evidence>
<dbReference type="Gene3D" id="1.20.1020.10">
    <property type="entry name" value="TAZ domain"/>
    <property type="match status" value="1"/>
</dbReference>
<evidence type="ECO:0000256" key="13">
    <source>
        <dbReference type="ARBA" id="ARBA00023315"/>
    </source>
</evidence>
<dbReference type="EC" id="2.3.1.48" evidence="3"/>
<evidence type="ECO:0000256" key="11">
    <source>
        <dbReference type="ARBA" id="ARBA00023163"/>
    </source>
</evidence>
<dbReference type="GO" id="GO:0005667">
    <property type="term" value="C:transcription regulator complex"/>
    <property type="evidence" value="ECO:0007669"/>
    <property type="project" value="TreeGrafter"/>
</dbReference>
<dbReference type="Pfam" id="PF02135">
    <property type="entry name" value="zf-TAZ"/>
    <property type="match status" value="1"/>
</dbReference>
<keyword evidence="5" id="KW-0479">Metal-binding</keyword>
<evidence type="ECO:0000256" key="1">
    <source>
        <dbReference type="ARBA" id="ARBA00002581"/>
    </source>
</evidence>
<comment type="caution">
    <text evidence="19">The sequence shown here is derived from an EMBL/GenBank/DDBJ whole genome shotgun (WGS) entry which is preliminary data.</text>
</comment>
<dbReference type="EMBL" id="QGKY02000190">
    <property type="protein sequence ID" value="KAF2590155.1"/>
    <property type="molecule type" value="Genomic_DNA"/>
</dbReference>
<dbReference type="PANTHER" id="PTHR13808">
    <property type="entry name" value="CBP/P300-RELATED"/>
    <property type="match status" value="1"/>
</dbReference>